<evidence type="ECO:0008006" key="5">
    <source>
        <dbReference type="Google" id="ProtNLM"/>
    </source>
</evidence>
<dbReference type="AlphaFoldDB" id="A0A165JR41"/>
<dbReference type="InterPro" id="IPR040898">
    <property type="entry name" value="CxC6"/>
</dbReference>
<reference evidence="3 4" key="1">
    <citation type="journal article" date="2016" name="Mol. Biol. Evol.">
        <title>Comparative Genomics of Early-Diverging Mushroom-Forming Fungi Provides Insights into the Origins of Lignocellulose Decay Capabilities.</title>
        <authorList>
            <person name="Nagy L.G."/>
            <person name="Riley R."/>
            <person name="Tritt A."/>
            <person name="Adam C."/>
            <person name="Daum C."/>
            <person name="Floudas D."/>
            <person name="Sun H."/>
            <person name="Yadav J.S."/>
            <person name="Pangilinan J."/>
            <person name="Larsson K.H."/>
            <person name="Matsuura K."/>
            <person name="Barry K."/>
            <person name="Labutti K."/>
            <person name="Kuo R."/>
            <person name="Ohm R.A."/>
            <person name="Bhattacharya S.S."/>
            <person name="Shirouzu T."/>
            <person name="Yoshinaga Y."/>
            <person name="Martin F.M."/>
            <person name="Grigoriev I.V."/>
            <person name="Hibbett D.S."/>
        </authorList>
    </citation>
    <scope>NUCLEOTIDE SEQUENCE [LARGE SCALE GENOMIC DNA]</scope>
    <source>
        <strain evidence="3 4">HHB12733</strain>
    </source>
</reference>
<dbReference type="Pfam" id="PF18718">
    <property type="entry name" value="CxC5"/>
    <property type="match status" value="1"/>
</dbReference>
<feature type="non-terminal residue" evidence="3">
    <location>
        <position position="444"/>
    </location>
</feature>
<protein>
    <recommendedName>
        <fullName evidence="5">CxC6 like cysteine cluster associated with KDZ domain-containing protein</fullName>
    </recommendedName>
</protein>
<dbReference type="InParanoid" id="A0A165JR41"/>
<keyword evidence="4" id="KW-1185">Reference proteome</keyword>
<organism evidence="3 4">
    <name type="scientific">Calocera cornea HHB12733</name>
    <dbReference type="NCBI Taxonomy" id="1353952"/>
    <lineage>
        <taxon>Eukaryota</taxon>
        <taxon>Fungi</taxon>
        <taxon>Dikarya</taxon>
        <taxon>Basidiomycota</taxon>
        <taxon>Agaricomycotina</taxon>
        <taxon>Dacrymycetes</taxon>
        <taxon>Dacrymycetales</taxon>
        <taxon>Dacrymycetaceae</taxon>
        <taxon>Calocera</taxon>
    </lineage>
</organism>
<gene>
    <name evidence="3" type="ORF">CALCODRAFT_418449</name>
</gene>
<proteinExistence type="predicted"/>
<evidence type="ECO:0000313" key="3">
    <source>
        <dbReference type="EMBL" id="KZT62164.1"/>
    </source>
</evidence>
<evidence type="ECO:0000259" key="2">
    <source>
        <dbReference type="Pfam" id="PF18721"/>
    </source>
</evidence>
<dbReference type="OrthoDB" id="2501483at2759"/>
<evidence type="ECO:0000313" key="4">
    <source>
        <dbReference type="Proteomes" id="UP000076842"/>
    </source>
</evidence>
<name>A0A165JR41_9BASI</name>
<feature type="domain" description="CxC6 like cysteine cluster associated with KDZ" evidence="2">
    <location>
        <begin position="148"/>
        <end position="212"/>
    </location>
</feature>
<sequence>ALHCRSCKATYNLNYYREEAEHGKQERVYYDGVPAVVQGEKHMLFERQLCELFRAQTVHAQYASARSVGSYEPAPLRGEWVSDLFDLFALLCHHSKYGTSLRLPEVASSQMERLLGAMQERNTFVAKKGQSEWAHACDLCLKMIQCAVIDGIAIGRPCCAVHNCPLPLTSNRARFCSTHAQRELLCAVEGCNAPRQADSLTCTILEHQALEARYKAPGKSFSLLTRRRRQVYGRGDVLNEEVIEMELDAEEEGQPSGVQLDSLPRKEKKKKVLRARFGRNRTHNEQLIVRPCGVIVGRGTFYGAEALGSVIDFVMSIFPTLASMPDVLFFDNNCNLRRHLENRAEEVRQHFAHTLLVVDVFHWDRKHKLGRDNYCTTYCNPAAYTELLDQTKRNKWLFNSSACEQANSWLRKFASQTRKMTAVRFEFFLDEVIKAHNEHIVRQL</sequence>
<feature type="domain" description="CxC5 like cysteine cluster associated with KDZ" evidence="1">
    <location>
        <begin position="2"/>
        <end position="65"/>
    </location>
</feature>
<evidence type="ECO:0000259" key="1">
    <source>
        <dbReference type="Pfam" id="PF18718"/>
    </source>
</evidence>
<dbReference type="PANTHER" id="PTHR34305">
    <property type="entry name" value="EXPRESSED PROTEIN"/>
    <property type="match status" value="1"/>
</dbReference>
<dbReference type="STRING" id="1353952.A0A165JR41"/>
<feature type="non-terminal residue" evidence="3">
    <location>
        <position position="1"/>
    </location>
</feature>
<dbReference type="PANTHER" id="PTHR34305:SF1">
    <property type="entry name" value="SWIM-TYPE DOMAIN-CONTAINING PROTEIN"/>
    <property type="match status" value="1"/>
</dbReference>
<accession>A0A165JR41</accession>
<dbReference type="InterPro" id="IPR041539">
    <property type="entry name" value="CxC5"/>
</dbReference>
<dbReference type="Pfam" id="PF18721">
    <property type="entry name" value="CxC6"/>
    <property type="match status" value="1"/>
</dbReference>
<dbReference type="EMBL" id="KV423918">
    <property type="protein sequence ID" value="KZT62164.1"/>
    <property type="molecule type" value="Genomic_DNA"/>
</dbReference>
<dbReference type="Proteomes" id="UP000076842">
    <property type="component" value="Unassembled WGS sequence"/>
</dbReference>